<feature type="compositionally biased region" description="Gly residues" evidence="1">
    <location>
        <begin position="228"/>
        <end position="238"/>
    </location>
</feature>
<reference evidence="3 4" key="1">
    <citation type="submission" date="2014-07" db="EMBL/GenBank/DDBJ databases">
        <title>Genome Sequence of Rhodococcus opacus Strain R7, a Biodegrader of Mono- and Polycyclic Aromatic Hydrocarbons.</title>
        <authorList>
            <person name="Di Gennaro P."/>
            <person name="Zampolli J."/>
            <person name="Presti I."/>
            <person name="Cappelletti M."/>
            <person name="D'Ursi P."/>
            <person name="Orro A."/>
            <person name="Mezzelani A."/>
            <person name="Milanesi L."/>
        </authorList>
    </citation>
    <scope>NUCLEOTIDE SEQUENCE [LARGE SCALE GENOMIC DNA]</scope>
    <source>
        <strain evidence="3 4">R7</strain>
    </source>
</reference>
<feature type="transmembrane region" description="Helical" evidence="2">
    <location>
        <begin position="61"/>
        <end position="79"/>
    </location>
</feature>
<proteinExistence type="predicted"/>
<feature type="transmembrane region" description="Helical" evidence="2">
    <location>
        <begin position="465"/>
        <end position="482"/>
    </location>
</feature>
<evidence type="ECO:0000256" key="1">
    <source>
        <dbReference type="SAM" id="MobiDB-lite"/>
    </source>
</evidence>
<dbReference type="eggNOG" id="COG1757">
    <property type="taxonomic scope" value="Bacteria"/>
</dbReference>
<dbReference type="AlphaFoldDB" id="A0A076EI06"/>
<feature type="transmembrane region" description="Helical" evidence="2">
    <location>
        <begin position="100"/>
        <end position="118"/>
    </location>
</feature>
<keyword evidence="2" id="KW-0812">Transmembrane</keyword>
<accession>A0A076EI06</accession>
<feature type="transmembrane region" description="Helical" evidence="2">
    <location>
        <begin position="161"/>
        <end position="178"/>
    </location>
</feature>
<gene>
    <name evidence="3" type="ORF">EP51_00145</name>
</gene>
<organism evidence="3 4">
    <name type="scientific">Rhodococcus opacus</name>
    <name type="common">Nocardia opaca</name>
    <dbReference type="NCBI Taxonomy" id="37919"/>
    <lineage>
        <taxon>Bacteria</taxon>
        <taxon>Bacillati</taxon>
        <taxon>Actinomycetota</taxon>
        <taxon>Actinomycetes</taxon>
        <taxon>Mycobacteriales</taxon>
        <taxon>Nocardiaceae</taxon>
        <taxon>Rhodococcus</taxon>
    </lineage>
</organism>
<keyword evidence="2" id="KW-0472">Membrane</keyword>
<feature type="transmembrane region" description="Helical" evidence="2">
    <location>
        <begin position="350"/>
        <end position="369"/>
    </location>
</feature>
<feature type="transmembrane region" description="Helical" evidence="2">
    <location>
        <begin position="489"/>
        <end position="507"/>
    </location>
</feature>
<protein>
    <submittedName>
        <fullName evidence="3">Permease</fullName>
    </submittedName>
</protein>
<dbReference type="EMBL" id="CP008947">
    <property type="protein sequence ID" value="AII03169.1"/>
    <property type="molecule type" value="Genomic_DNA"/>
</dbReference>
<feature type="transmembrane region" description="Helical" evidence="2">
    <location>
        <begin position="29"/>
        <end position="49"/>
    </location>
</feature>
<feature type="region of interest" description="Disordered" evidence="1">
    <location>
        <begin position="215"/>
        <end position="245"/>
    </location>
</feature>
<evidence type="ECO:0000256" key="2">
    <source>
        <dbReference type="SAM" id="Phobius"/>
    </source>
</evidence>
<evidence type="ECO:0000313" key="4">
    <source>
        <dbReference type="Proteomes" id="UP000028488"/>
    </source>
</evidence>
<feature type="transmembrane region" description="Helical" evidence="2">
    <location>
        <begin position="310"/>
        <end position="329"/>
    </location>
</feature>
<feature type="transmembrane region" description="Helical" evidence="2">
    <location>
        <begin position="124"/>
        <end position="149"/>
    </location>
</feature>
<dbReference type="RefSeq" id="WP_128638230.1">
    <property type="nucleotide sequence ID" value="NZ_CP008947.1"/>
</dbReference>
<feature type="transmembrane region" description="Helical" evidence="2">
    <location>
        <begin position="6"/>
        <end position="22"/>
    </location>
</feature>
<evidence type="ECO:0000313" key="3">
    <source>
        <dbReference type="EMBL" id="AII03169.1"/>
    </source>
</evidence>
<feature type="transmembrane region" description="Helical" evidence="2">
    <location>
        <begin position="184"/>
        <end position="203"/>
    </location>
</feature>
<dbReference type="Proteomes" id="UP000028488">
    <property type="component" value="Chromosome"/>
</dbReference>
<name>A0A076EI06_RHOOP</name>
<feature type="transmembrane region" description="Helical" evidence="2">
    <location>
        <begin position="280"/>
        <end position="298"/>
    </location>
</feature>
<keyword evidence="2" id="KW-1133">Transmembrane helix</keyword>
<sequence>MGAAQIVFLVGLASLIVAMALRKNVMIPAVLATFATALAYSGSVPNAIMSVFRATITSGTALFEIFIVIAAVTSMLAAMRAIGSDEVMVRPISRWMVNGRVAYIVLFVFTYLLSLFFWPTPALALIGAVLLPAAIKVGLPPLGAAVVLAISGQGMSIASDYVIGLAPSISASGAGVPADDIADRALVISLIVGITAAVLAYFLTVRRRMRTEAVPGTEPIGGTAHPPGGVGGTPGGRSAGFAPGPDVEVSPTVTDVLDDELPGFEDDGTRITDRPTLTRAWAIGVPAAFLAVLAYMLVGRFTDVVPWEDGGGASLVGGTAIILMTLVTVTSRRSEALEFCATHFIDGLSYAFKAMGIILPVAGFVYIGIPDYSGAILGLDDDTTGPAFLFDTVERVQPYIPDNGVFVALSMLFIGMAVGLDGSGWAGLPLTGGLAAALAPQSGMDTATLAAIAQNGATWTGGGTLVIWSSLVVVAGFCRIPVAELVRHLVVPVMAGLLLATGAAVIIW</sequence>